<evidence type="ECO:0000256" key="2">
    <source>
        <dbReference type="ARBA" id="ARBA00022475"/>
    </source>
</evidence>
<dbReference type="Pfam" id="PF09594">
    <property type="entry name" value="GT87"/>
    <property type="match status" value="1"/>
</dbReference>
<evidence type="ECO:0000256" key="1">
    <source>
        <dbReference type="ARBA" id="ARBA00004651"/>
    </source>
</evidence>
<evidence type="ECO:0000256" key="5">
    <source>
        <dbReference type="ARBA" id="ARBA00022989"/>
    </source>
</evidence>
<comment type="similarity">
    <text evidence="7">Belongs to the glycosyltransferase 87 family.</text>
</comment>
<dbReference type="GO" id="GO:0016758">
    <property type="term" value="F:hexosyltransferase activity"/>
    <property type="evidence" value="ECO:0007669"/>
    <property type="project" value="InterPro"/>
</dbReference>
<feature type="transmembrane region" description="Helical" evidence="8">
    <location>
        <begin position="337"/>
        <end position="355"/>
    </location>
</feature>
<dbReference type="GO" id="GO:0005886">
    <property type="term" value="C:plasma membrane"/>
    <property type="evidence" value="ECO:0007669"/>
    <property type="project" value="UniProtKB-SubCell"/>
</dbReference>
<comment type="caution">
    <text evidence="9">The sequence shown here is derived from an EMBL/GenBank/DDBJ whole genome shotgun (WGS) entry which is preliminary data.</text>
</comment>
<dbReference type="STRING" id="45074.Lsan_3736"/>
<keyword evidence="6 8" id="KW-0472">Membrane</keyword>
<evidence type="ECO:0008006" key="11">
    <source>
        <dbReference type="Google" id="ProtNLM"/>
    </source>
</evidence>
<keyword evidence="2" id="KW-1003">Cell membrane</keyword>
<organism evidence="9 10">
    <name type="scientific">Legionella santicrucis</name>
    <dbReference type="NCBI Taxonomy" id="45074"/>
    <lineage>
        <taxon>Bacteria</taxon>
        <taxon>Pseudomonadati</taxon>
        <taxon>Pseudomonadota</taxon>
        <taxon>Gammaproteobacteria</taxon>
        <taxon>Legionellales</taxon>
        <taxon>Legionellaceae</taxon>
        <taxon>Legionella</taxon>
    </lineage>
</organism>
<dbReference type="Proteomes" id="UP000054703">
    <property type="component" value="Unassembled WGS sequence"/>
</dbReference>
<dbReference type="PATRIC" id="fig|45074.5.peg.4015"/>
<proteinExistence type="inferred from homology"/>
<reference evidence="9 10" key="1">
    <citation type="submission" date="2015-11" db="EMBL/GenBank/DDBJ databases">
        <title>Genomic analysis of 38 Legionella species identifies large and diverse effector repertoires.</title>
        <authorList>
            <person name="Burstein D."/>
            <person name="Amaro F."/>
            <person name="Zusman T."/>
            <person name="Lifshitz Z."/>
            <person name="Cohen O."/>
            <person name="Gilbert J.A."/>
            <person name="Pupko T."/>
            <person name="Shuman H.A."/>
            <person name="Segal G."/>
        </authorList>
    </citation>
    <scope>NUCLEOTIDE SEQUENCE [LARGE SCALE GENOMIC DNA]</scope>
    <source>
        <strain evidence="9 10">SC-63-C7</strain>
    </source>
</reference>
<feature type="transmembrane region" description="Helical" evidence="8">
    <location>
        <begin position="197"/>
        <end position="218"/>
    </location>
</feature>
<comment type="subcellular location">
    <subcellularLocation>
        <location evidence="1">Cell membrane</location>
        <topology evidence="1">Multi-pass membrane protein</topology>
    </subcellularLocation>
</comment>
<feature type="transmembrane region" description="Helical" evidence="8">
    <location>
        <begin position="166"/>
        <end position="190"/>
    </location>
</feature>
<feature type="transmembrane region" description="Helical" evidence="8">
    <location>
        <begin position="403"/>
        <end position="427"/>
    </location>
</feature>
<dbReference type="AlphaFoldDB" id="A0A0W0Y9R1"/>
<keyword evidence="5 8" id="KW-1133">Transmembrane helix</keyword>
<feature type="transmembrane region" description="Helical" evidence="8">
    <location>
        <begin position="127"/>
        <end position="160"/>
    </location>
</feature>
<feature type="transmembrane region" description="Helical" evidence="8">
    <location>
        <begin position="9"/>
        <end position="27"/>
    </location>
</feature>
<feature type="transmembrane region" description="Helical" evidence="8">
    <location>
        <begin position="91"/>
        <end position="115"/>
    </location>
</feature>
<dbReference type="OrthoDB" id="5659754at2"/>
<keyword evidence="10" id="KW-1185">Reference proteome</keyword>
<keyword evidence="3" id="KW-0808">Transferase</keyword>
<dbReference type="RefSeq" id="WP_058515632.1">
    <property type="nucleotide sequence ID" value="NZ_CAAAIH010000001.1"/>
</dbReference>
<dbReference type="EMBL" id="LNYU01000091">
    <property type="protein sequence ID" value="KTD53326.1"/>
    <property type="molecule type" value="Genomic_DNA"/>
</dbReference>
<keyword evidence="4 8" id="KW-0812">Transmembrane</keyword>
<evidence type="ECO:0000313" key="10">
    <source>
        <dbReference type="Proteomes" id="UP000054703"/>
    </source>
</evidence>
<feature type="transmembrane region" description="Helical" evidence="8">
    <location>
        <begin position="298"/>
        <end position="325"/>
    </location>
</feature>
<evidence type="ECO:0000256" key="4">
    <source>
        <dbReference type="ARBA" id="ARBA00022692"/>
    </source>
</evidence>
<feature type="transmembrane region" description="Helical" evidence="8">
    <location>
        <begin position="258"/>
        <end position="278"/>
    </location>
</feature>
<evidence type="ECO:0000256" key="8">
    <source>
        <dbReference type="SAM" id="Phobius"/>
    </source>
</evidence>
<evidence type="ECO:0000256" key="7">
    <source>
        <dbReference type="ARBA" id="ARBA00024033"/>
    </source>
</evidence>
<name>A0A0W0Y9R1_9GAMM</name>
<evidence type="ECO:0000313" key="9">
    <source>
        <dbReference type="EMBL" id="KTD53326.1"/>
    </source>
</evidence>
<accession>A0A0W0Y9R1</accession>
<protein>
    <recommendedName>
        <fullName evidence="11">Mannosyltransferase</fullName>
    </recommendedName>
</protein>
<feature type="transmembrane region" description="Helical" evidence="8">
    <location>
        <begin position="230"/>
        <end position="251"/>
    </location>
</feature>
<sequence length="436" mass="51236">MMSYRYQQVCFSIALLSIYSILLYFILTHHQKLDFSSFYSTAHALLQGGNPYTALTASYIPINNQLSANLNPPIVLWLFKPLTYLSYSTALLVWSVISLILGFVGAVIVFRYAFSKVFLQNNYLNIFLLYFAFFATLLNVTTLQLGTVLFFFIMVGYYFYLHHRDYLAGIFWGMIIAMKLFPALLFFYVLKQERFKVFGVMIITLVIAWLIPMLVHGVTIYKQYYAMMSWVFWYGSGWNASIYGFICRLLYYSGSENHLLFIKMLYLFCFCIIMIWYLKTLGPNEHDPVNHQPFCLTLAMMLFLSPFGWVYYFSLLILPLILTWFVALNEKDTKMMFFWFLCLFLVNFPMDYVKFQDMPNFWGRIGFFSSYFYGLLLLIYLLGKREKIYGNNEIQVNVAKNHFMPVIIIILAFGLSIPTICFVMRLLKLDLYLVTG</sequence>
<dbReference type="InterPro" id="IPR018584">
    <property type="entry name" value="GT87"/>
</dbReference>
<evidence type="ECO:0000256" key="3">
    <source>
        <dbReference type="ARBA" id="ARBA00022679"/>
    </source>
</evidence>
<evidence type="ECO:0000256" key="6">
    <source>
        <dbReference type="ARBA" id="ARBA00023136"/>
    </source>
</evidence>
<feature type="transmembrane region" description="Helical" evidence="8">
    <location>
        <begin position="361"/>
        <end position="382"/>
    </location>
</feature>
<gene>
    <name evidence="9" type="ORF">Lsan_3736</name>
</gene>